<keyword evidence="11" id="KW-1185">Reference proteome</keyword>
<sequence length="397" mass="42605">MKNAVIVGSVRTAIGRLGGSLKDVEVDYLAAKVIEEIISRTGIEKGEIDEVIFGQAKQSADSSNLARLALLRAGLPFEVPGYTVHRQCGSGVQSINNAAMQIMTGQSEVIIAGGAESMSTAPYYIRKARYGFGAGNGQILDPNTESQPRSQPFEVYGNLTMGYTAENLAEKYHISREEQDEFALRSQTLASEAIQSGRFREEIVPFAVKHKKEVKVFEVDEHPRLTSLEKLAQLKPVFKENGTVTAGNSSGRNDGASALLMMSEDAALKRGFKPKARIIAHAAAGVSPEYMGIGPVEATRKALANANLSIDDIGLIELNEAFSAQAIAVMRELNMDLDRVNVNGGAIAMGHPIGATGSILMTKLLHEMERRGVKYGLVTLCIAGGLGITTIVENLQV</sequence>
<evidence type="ECO:0000313" key="10">
    <source>
        <dbReference type="EMBL" id="MBB6446782.1"/>
    </source>
</evidence>
<dbReference type="AlphaFoldDB" id="A0A7X0HTV8"/>
<dbReference type="EC" id="2.3.1.9" evidence="2"/>
<evidence type="ECO:0000313" key="11">
    <source>
        <dbReference type="Proteomes" id="UP000531594"/>
    </source>
</evidence>
<dbReference type="NCBIfam" id="TIGR01930">
    <property type="entry name" value="AcCoA-C-Actrans"/>
    <property type="match status" value="1"/>
</dbReference>
<dbReference type="EMBL" id="JACHGK010000013">
    <property type="protein sequence ID" value="MBB6446782.1"/>
    <property type="molecule type" value="Genomic_DNA"/>
</dbReference>
<dbReference type="PROSITE" id="PS00737">
    <property type="entry name" value="THIOLASE_2"/>
    <property type="match status" value="1"/>
</dbReference>
<feature type="active site" description="Proton acceptor" evidence="6">
    <location>
        <position position="381"/>
    </location>
</feature>
<evidence type="ECO:0000256" key="6">
    <source>
        <dbReference type="PIRSR" id="PIRSR000429-1"/>
    </source>
</evidence>
<evidence type="ECO:0000256" key="2">
    <source>
        <dbReference type="ARBA" id="ARBA00012705"/>
    </source>
</evidence>
<evidence type="ECO:0000256" key="1">
    <source>
        <dbReference type="ARBA" id="ARBA00010982"/>
    </source>
</evidence>
<dbReference type="PANTHER" id="PTHR18919:SF107">
    <property type="entry name" value="ACETYL-COA ACETYLTRANSFERASE, CYTOSOLIC"/>
    <property type="match status" value="1"/>
</dbReference>
<evidence type="ECO:0000256" key="5">
    <source>
        <dbReference type="ARBA" id="ARBA00030755"/>
    </source>
</evidence>
<feature type="domain" description="Thiolase C-terminal" evidence="9">
    <location>
        <begin position="273"/>
        <end position="393"/>
    </location>
</feature>
<dbReference type="FunFam" id="3.40.47.10:FF:000010">
    <property type="entry name" value="Acetyl-CoA acetyltransferase (Thiolase)"/>
    <property type="match status" value="1"/>
</dbReference>
<comment type="similarity">
    <text evidence="1 7">Belongs to the thiolase-like superfamily. Thiolase family.</text>
</comment>
<dbReference type="InterPro" id="IPR020613">
    <property type="entry name" value="Thiolase_CS"/>
</dbReference>
<dbReference type="Pfam" id="PF02803">
    <property type="entry name" value="Thiolase_C"/>
    <property type="match status" value="1"/>
</dbReference>
<evidence type="ECO:0000259" key="8">
    <source>
        <dbReference type="Pfam" id="PF00108"/>
    </source>
</evidence>
<dbReference type="Proteomes" id="UP000531594">
    <property type="component" value="Unassembled WGS sequence"/>
</dbReference>
<proteinExistence type="inferred from homology"/>
<evidence type="ECO:0000259" key="9">
    <source>
        <dbReference type="Pfam" id="PF02803"/>
    </source>
</evidence>
<feature type="domain" description="Thiolase N-terminal" evidence="8">
    <location>
        <begin position="5"/>
        <end position="265"/>
    </location>
</feature>
<evidence type="ECO:0000256" key="3">
    <source>
        <dbReference type="ARBA" id="ARBA00022679"/>
    </source>
</evidence>
<comment type="caution">
    <text evidence="10">The sequence shown here is derived from an EMBL/GenBank/DDBJ whole genome shotgun (WGS) entry which is preliminary data.</text>
</comment>
<feature type="active site" description="Acyl-thioester intermediate" evidence="6">
    <location>
        <position position="88"/>
    </location>
</feature>
<dbReference type="InterPro" id="IPR002155">
    <property type="entry name" value="Thiolase"/>
</dbReference>
<dbReference type="SUPFAM" id="SSF53901">
    <property type="entry name" value="Thiolase-like"/>
    <property type="match status" value="2"/>
</dbReference>
<organism evidence="10 11">
    <name type="scientific">Bacillus benzoevorans</name>
    <dbReference type="NCBI Taxonomy" id="1456"/>
    <lineage>
        <taxon>Bacteria</taxon>
        <taxon>Bacillati</taxon>
        <taxon>Bacillota</taxon>
        <taxon>Bacilli</taxon>
        <taxon>Bacillales</taxon>
        <taxon>Bacillaceae</taxon>
        <taxon>Bacillus</taxon>
    </lineage>
</organism>
<dbReference type="Gene3D" id="3.40.47.10">
    <property type="match status" value="2"/>
</dbReference>
<accession>A0A7X0HTV8</accession>
<dbReference type="RefSeq" id="WP_184528083.1">
    <property type="nucleotide sequence ID" value="NZ_JACHGK010000013.1"/>
</dbReference>
<dbReference type="Pfam" id="PF00108">
    <property type="entry name" value="Thiolase_N"/>
    <property type="match status" value="1"/>
</dbReference>
<reference evidence="10 11" key="1">
    <citation type="submission" date="2020-08" db="EMBL/GenBank/DDBJ databases">
        <title>Genomic Encyclopedia of Type Strains, Phase IV (KMG-IV): sequencing the most valuable type-strain genomes for metagenomic binning, comparative biology and taxonomic classification.</title>
        <authorList>
            <person name="Goeker M."/>
        </authorList>
    </citation>
    <scope>NUCLEOTIDE SEQUENCE [LARGE SCALE GENOMIC DNA]</scope>
    <source>
        <strain evidence="10 11">DSM 5391</strain>
    </source>
</reference>
<feature type="active site" description="Proton acceptor" evidence="6">
    <location>
        <position position="351"/>
    </location>
</feature>
<evidence type="ECO:0000256" key="7">
    <source>
        <dbReference type="RuleBase" id="RU003557"/>
    </source>
</evidence>
<dbReference type="InterPro" id="IPR020617">
    <property type="entry name" value="Thiolase_C"/>
</dbReference>
<dbReference type="PANTHER" id="PTHR18919">
    <property type="entry name" value="ACETYL-COA C-ACYLTRANSFERASE"/>
    <property type="match status" value="1"/>
</dbReference>
<dbReference type="CDD" id="cd00751">
    <property type="entry name" value="thiolase"/>
    <property type="match status" value="1"/>
</dbReference>
<keyword evidence="4 7" id="KW-0012">Acyltransferase</keyword>
<dbReference type="InterPro" id="IPR020616">
    <property type="entry name" value="Thiolase_N"/>
</dbReference>
<dbReference type="PIRSF" id="PIRSF000429">
    <property type="entry name" value="Ac-CoA_Ac_transf"/>
    <property type="match status" value="1"/>
</dbReference>
<evidence type="ECO:0000256" key="4">
    <source>
        <dbReference type="ARBA" id="ARBA00023315"/>
    </source>
</evidence>
<dbReference type="GO" id="GO:0003985">
    <property type="term" value="F:acetyl-CoA C-acetyltransferase activity"/>
    <property type="evidence" value="ECO:0007669"/>
    <property type="project" value="UniProtKB-EC"/>
</dbReference>
<name>A0A7X0HTV8_9BACI</name>
<dbReference type="InterPro" id="IPR016039">
    <property type="entry name" value="Thiolase-like"/>
</dbReference>
<keyword evidence="3 7" id="KW-0808">Transferase</keyword>
<gene>
    <name evidence="10" type="ORF">HNR53_003446</name>
</gene>
<protein>
    <recommendedName>
        <fullName evidence="2">acetyl-CoA C-acetyltransferase</fullName>
        <ecNumber evidence="2">2.3.1.9</ecNumber>
    </recommendedName>
    <alternativeName>
        <fullName evidence="5">Acetoacetyl-CoA thiolase</fullName>
    </alternativeName>
</protein>